<sequence>MSNQLPTAQQVLKQMEGKMGGVPRPLAIIAEINPGAVVEHAMNQQSLAQQEQLPPKYKALINVAVAAALGSETCTKNQVAMALKSGATREEIVEALLCAKQTKSSTIFSASLAGLELLTE</sequence>
<dbReference type="AlphaFoldDB" id="A0A1I2UWP4"/>
<keyword evidence="3" id="KW-1185">Reference proteome</keyword>
<evidence type="ECO:0000313" key="2">
    <source>
        <dbReference type="EMBL" id="SFG81508.1"/>
    </source>
</evidence>
<proteinExistence type="predicted"/>
<dbReference type="InterPro" id="IPR003779">
    <property type="entry name" value="CMD-like"/>
</dbReference>
<dbReference type="Gene3D" id="1.20.1290.10">
    <property type="entry name" value="AhpD-like"/>
    <property type="match status" value="1"/>
</dbReference>
<dbReference type="InterPro" id="IPR029032">
    <property type="entry name" value="AhpD-like"/>
</dbReference>
<organism evidence="2 3">
    <name type="scientific">Desulfotruncus arcticus DSM 17038</name>
    <dbReference type="NCBI Taxonomy" id="1121424"/>
    <lineage>
        <taxon>Bacteria</taxon>
        <taxon>Bacillati</taxon>
        <taxon>Bacillota</taxon>
        <taxon>Clostridia</taxon>
        <taxon>Eubacteriales</taxon>
        <taxon>Desulfallaceae</taxon>
        <taxon>Desulfotruncus</taxon>
    </lineage>
</organism>
<feature type="domain" description="Carboxymuconolactone decarboxylase-like" evidence="1">
    <location>
        <begin position="44"/>
        <end position="99"/>
    </location>
</feature>
<dbReference type="SUPFAM" id="SSF69118">
    <property type="entry name" value="AhpD-like"/>
    <property type="match status" value="1"/>
</dbReference>
<dbReference type="EMBL" id="FOOX01000010">
    <property type="protein sequence ID" value="SFG81508.1"/>
    <property type="molecule type" value="Genomic_DNA"/>
</dbReference>
<dbReference type="RefSeq" id="WP_165613524.1">
    <property type="nucleotide sequence ID" value="NZ_FOOX01000010.1"/>
</dbReference>
<evidence type="ECO:0000259" key="1">
    <source>
        <dbReference type="Pfam" id="PF02627"/>
    </source>
</evidence>
<reference evidence="3" key="1">
    <citation type="submission" date="2016-10" db="EMBL/GenBank/DDBJ databases">
        <authorList>
            <person name="Varghese N."/>
            <person name="Submissions S."/>
        </authorList>
    </citation>
    <scope>NUCLEOTIDE SEQUENCE [LARGE SCALE GENOMIC DNA]</scope>
    <source>
        <strain evidence="3">DSM 17038</strain>
    </source>
</reference>
<dbReference type="Proteomes" id="UP000199337">
    <property type="component" value="Unassembled WGS sequence"/>
</dbReference>
<name>A0A1I2UWP4_9FIRM</name>
<protein>
    <submittedName>
        <fullName evidence="2">Alkylhydroperoxidase AhpD family core domain-containing protein</fullName>
    </submittedName>
</protein>
<evidence type="ECO:0000313" key="3">
    <source>
        <dbReference type="Proteomes" id="UP000199337"/>
    </source>
</evidence>
<dbReference type="PANTHER" id="PTHR33930:SF2">
    <property type="entry name" value="BLR3452 PROTEIN"/>
    <property type="match status" value="1"/>
</dbReference>
<dbReference type="GO" id="GO:0051920">
    <property type="term" value="F:peroxiredoxin activity"/>
    <property type="evidence" value="ECO:0007669"/>
    <property type="project" value="InterPro"/>
</dbReference>
<keyword evidence="2" id="KW-0575">Peroxidase</keyword>
<keyword evidence="2" id="KW-0560">Oxidoreductase</keyword>
<dbReference type="PANTHER" id="PTHR33930">
    <property type="entry name" value="ALKYL HYDROPEROXIDE REDUCTASE AHPD"/>
    <property type="match status" value="1"/>
</dbReference>
<accession>A0A1I2UWP4</accession>
<dbReference type="STRING" id="341036.SAMN05660649_02778"/>
<gene>
    <name evidence="2" type="ORF">SAMN05660649_02778</name>
</gene>
<dbReference type="Pfam" id="PF02627">
    <property type="entry name" value="CMD"/>
    <property type="match status" value="1"/>
</dbReference>